<reference evidence="2 3" key="1">
    <citation type="submission" date="2024-02" db="EMBL/GenBank/DDBJ databases">
        <authorList>
            <person name="Vignale AGUSTIN F."/>
            <person name="Sosa J E."/>
            <person name="Modenutti C."/>
        </authorList>
    </citation>
    <scope>NUCLEOTIDE SEQUENCE [LARGE SCALE GENOMIC DNA]</scope>
</reference>
<evidence type="ECO:0000313" key="3">
    <source>
        <dbReference type="Proteomes" id="UP001642360"/>
    </source>
</evidence>
<gene>
    <name evidence="2" type="ORF">ILEXP_LOCUS55947</name>
</gene>
<dbReference type="AlphaFoldDB" id="A0ABC8UWX7"/>
<feature type="coiled-coil region" evidence="1">
    <location>
        <begin position="11"/>
        <end position="45"/>
    </location>
</feature>
<evidence type="ECO:0000313" key="2">
    <source>
        <dbReference type="EMBL" id="CAK9185538.1"/>
    </source>
</evidence>
<accession>A0ABC8UWX7</accession>
<comment type="caution">
    <text evidence="2">The sequence shown here is derived from an EMBL/GenBank/DDBJ whole genome shotgun (WGS) entry which is preliminary data.</text>
</comment>
<dbReference type="EMBL" id="CAUOFW020009368">
    <property type="protein sequence ID" value="CAK9185538.1"/>
    <property type="molecule type" value="Genomic_DNA"/>
</dbReference>
<proteinExistence type="predicted"/>
<name>A0ABC8UWX7_9AQUA</name>
<dbReference type="Proteomes" id="UP001642360">
    <property type="component" value="Unassembled WGS sequence"/>
</dbReference>
<keyword evidence="3" id="KW-1185">Reference proteome</keyword>
<organism evidence="2 3">
    <name type="scientific">Ilex paraguariensis</name>
    <name type="common">yerba mate</name>
    <dbReference type="NCBI Taxonomy" id="185542"/>
    <lineage>
        <taxon>Eukaryota</taxon>
        <taxon>Viridiplantae</taxon>
        <taxon>Streptophyta</taxon>
        <taxon>Embryophyta</taxon>
        <taxon>Tracheophyta</taxon>
        <taxon>Spermatophyta</taxon>
        <taxon>Magnoliopsida</taxon>
        <taxon>eudicotyledons</taxon>
        <taxon>Gunneridae</taxon>
        <taxon>Pentapetalae</taxon>
        <taxon>asterids</taxon>
        <taxon>campanulids</taxon>
        <taxon>Aquifoliales</taxon>
        <taxon>Aquifoliaceae</taxon>
        <taxon>Ilex</taxon>
    </lineage>
</organism>
<sequence length="61" mass="7145">MTSLCLKLIEALQLQKINDEQKSKIRKTERALQVAEEEMMKAKFEATSKLEELLEKNFAFK</sequence>
<evidence type="ECO:0000256" key="1">
    <source>
        <dbReference type="SAM" id="Coils"/>
    </source>
</evidence>
<protein>
    <submittedName>
        <fullName evidence="2">Uncharacterized protein</fullName>
    </submittedName>
</protein>
<keyword evidence="1" id="KW-0175">Coiled coil</keyword>